<sequence length="82" mass="9317">MSAQFKAAASYQQLSRRIQQQIARARDREQFAVTVYRFDEDDPAAWERMLGEFEELDYVSVSRVGVAEALITWNAAEAEAAS</sequence>
<evidence type="ECO:0000313" key="1">
    <source>
        <dbReference type="EMBL" id="OLO05304.1"/>
    </source>
</evidence>
<dbReference type="EMBL" id="MSDO01000004">
    <property type="protein sequence ID" value="OLO05304.1"/>
    <property type="molecule type" value="Genomic_DNA"/>
</dbReference>
<proteinExistence type="predicted"/>
<accession>A0A1Q8SV41</accession>
<evidence type="ECO:0000313" key="2">
    <source>
        <dbReference type="Proteomes" id="UP000186878"/>
    </source>
</evidence>
<protein>
    <recommendedName>
        <fullName evidence="3">DUF1654 domain-containing protein</fullName>
    </recommendedName>
</protein>
<name>A0A1Q8SV41_9GAMM</name>
<dbReference type="OrthoDB" id="6171888at2"/>
<keyword evidence="2" id="KW-1185">Reference proteome</keyword>
<organism evidence="1 2">
    <name type="scientific">Salinicola socius</name>
    <dbReference type="NCBI Taxonomy" id="404433"/>
    <lineage>
        <taxon>Bacteria</taxon>
        <taxon>Pseudomonadati</taxon>
        <taxon>Pseudomonadota</taxon>
        <taxon>Gammaproteobacteria</taxon>
        <taxon>Oceanospirillales</taxon>
        <taxon>Halomonadaceae</taxon>
        <taxon>Salinicola</taxon>
    </lineage>
</organism>
<dbReference type="InterPro" id="IPR012449">
    <property type="entry name" value="Phage_F116_Orf28"/>
</dbReference>
<evidence type="ECO:0008006" key="3">
    <source>
        <dbReference type="Google" id="ProtNLM"/>
    </source>
</evidence>
<comment type="caution">
    <text evidence="1">The sequence shown here is derived from an EMBL/GenBank/DDBJ whole genome shotgun (WGS) entry which is preliminary data.</text>
</comment>
<dbReference type="Proteomes" id="UP000186878">
    <property type="component" value="Unassembled WGS sequence"/>
</dbReference>
<dbReference type="AlphaFoldDB" id="A0A1Q8SV41"/>
<dbReference type="STRING" id="404433.BTW07_04545"/>
<reference evidence="1 2" key="1">
    <citation type="submission" date="2016-12" db="EMBL/GenBank/DDBJ databases">
        <title>Draft genome sequences of strains Salinicola socius SMB35, Salinicola sp. MH3R3-1 and Chromohalobacter sp. SMB17 from the Verkhnekamsk potash mining region of Russia.</title>
        <authorList>
            <person name="Mavrodi D.V."/>
            <person name="Olsson B.E."/>
            <person name="Korsakova E.S."/>
            <person name="Pyankova A."/>
            <person name="Mavrodi O.V."/>
            <person name="Plotnikova E.G."/>
        </authorList>
    </citation>
    <scope>NUCLEOTIDE SEQUENCE [LARGE SCALE GENOMIC DNA]</scope>
    <source>
        <strain evidence="1 2">SMB35</strain>
    </source>
</reference>
<dbReference type="RefSeq" id="WP_075568988.1">
    <property type="nucleotide sequence ID" value="NZ_MSDO01000004.1"/>
</dbReference>
<dbReference type="Pfam" id="PF07867">
    <property type="entry name" value="DUF1654"/>
    <property type="match status" value="1"/>
</dbReference>
<gene>
    <name evidence="1" type="ORF">BTW07_04545</name>
</gene>